<dbReference type="GO" id="GO:0015420">
    <property type="term" value="F:ABC-type vitamin B12 transporter activity"/>
    <property type="evidence" value="ECO:0007669"/>
    <property type="project" value="UniProtKB-UniRule"/>
</dbReference>
<dbReference type="PANTHER" id="PTHR34308">
    <property type="entry name" value="COBALAMIN BIOSYNTHESIS PROTEIN CBIB"/>
    <property type="match status" value="1"/>
</dbReference>
<evidence type="ECO:0000256" key="5">
    <source>
        <dbReference type="ARBA" id="ARBA00022573"/>
    </source>
</evidence>
<dbReference type="GO" id="GO:0048472">
    <property type="term" value="F:threonine-phosphate decarboxylase activity"/>
    <property type="evidence" value="ECO:0007669"/>
    <property type="project" value="InterPro"/>
</dbReference>
<feature type="transmembrane region" description="Helical" evidence="9">
    <location>
        <begin position="298"/>
        <end position="320"/>
    </location>
</feature>
<accession>A0A9D1MQD3</accession>
<evidence type="ECO:0000256" key="6">
    <source>
        <dbReference type="ARBA" id="ARBA00022692"/>
    </source>
</evidence>
<dbReference type="GO" id="GO:0005886">
    <property type="term" value="C:plasma membrane"/>
    <property type="evidence" value="ECO:0007669"/>
    <property type="project" value="UniProtKB-SubCell"/>
</dbReference>
<dbReference type="EMBL" id="DVNI01000123">
    <property type="protein sequence ID" value="HIU64813.1"/>
    <property type="molecule type" value="Genomic_DNA"/>
</dbReference>
<evidence type="ECO:0000256" key="9">
    <source>
        <dbReference type="HAMAP-Rule" id="MF_00024"/>
    </source>
</evidence>
<comment type="caution">
    <text evidence="10">The sequence shown here is derived from an EMBL/GenBank/DDBJ whole genome shotgun (WGS) entry which is preliminary data.</text>
</comment>
<comment type="function">
    <text evidence="9">Converts cobyric acid to cobinamide by the addition of aminopropanol on the F carboxylic group.</text>
</comment>
<evidence type="ECO:0000313" key="11">
    <source>
        <dbReference type="Proteomes" id="UP000824099"/>
    </source>
</evidence>
<evidence type="ECO:0000256" key="4">
    <source>
        <dbReference type="ARBA" id="ARBA00022475"/>
    </source>
</evidence>
<evidence type="ECO:0000256" key="8">
    <source>
        <dbReference type="ARBA" id="ARBA00023136"/>
    </source>
</evidence>
<keyword evidence="5 9" id="KW-0169">Cobalamin biosynthesis</keyword>
<dbReference type="HAMAP" id="MF_00024">
    <property type="entry name" value="CobD_CbiB"/>
    <property type="match status" value="1"/>
</dbReference>
<dbReference type="Pfam" id="PF03186">
    <property type="entry name" value="CobD_Cbib"/>
    <property type="match status" value="1"/>
</dbReference>
<comment type="caution">
    <text evidence="9">Lacks conserved residue(s) required for the propagation of feature annotation.</text>
</comment>
<feature type="transmembrane region" description="Helical" evidence="9">
    <location>
        <begin position="206"/>
        <end position="226"/>
    </location>
</feature>
<name>A0A9D1MQD3_9FIRM</name>
<feature type="transmembrane region" description="Helical" evidence="9">
    <location>
        <begin position="52"/>
        <end position="75"/>
    </location>
</feature>
<comment type="pathway">
    <text evidence="2 9">Cofactor biosynthesis; adenosylcobalamin biosynthesis.</text>
</comment>
<protein>
    <recommendedName>
        <fullName evidence="9">Cobalamin biosynthesis protein CobD</fullName>
    </recommendedName>
</protein>
<evidence type="ECO:0000256" key="1">
    <source>
        <dbReference type="ARBA" id="ARBA00004651"/>
    </source>
</evidence>
<dbReference type="PANTHER" id="PTHR34308:SF1">
    <property type="entry name" value="COBALAMIN BIOSYNTHESIS PROTEIN CBIB"/>
    <property type="match status" value="1"/>
</dbReference>
<keyword evidence="8 9" id="KW-0472">Membrane</keyword>
<keyword evidence="6 9" id="KW-0812">Transmembrane</keyword>
<dbReference type="InterPro" id="IPR004485">
    <property type="entry name" value="Cobalamin_biosynth_CobD/CbiB"/>
</dbReference>
<dbReference type="GO" id="GO:0009236">
    <property type="term" value="P:cobalamin biosynthetic process"/>
    <property type="evidence" value="ECO:0007669"/>
    <property type="project" value="UniProtKB-UniRule"/>
</dbReference>
<keyword evidence="4 9" id="KW-1003">Cell membrane</keyword>
<gene>
    <name evidence="9 10" type="primary">cobD</name>
    <name evidence="10" type="ORF">IAB06_07265</name>
</gene>
<keyword evidence="7 9" id="KW-1133">Transmembrane helix</keyword>
<reference evidence="10" key="1">
    <citation type="submission" date="2020-10" db="EMBL/GenBank/DDBJ databases">
        <authorList>
            <person name="Gilroy R."/>
        </authorList>
    </citation>
    <scope>NUCLEOTIDE SEQUENCE</scope>
    <source>
        <strain evidence="10">CHK160-1198</strain>
    </source>
</reference>
<evidence type="ECO:0000256" key="7">
    <source>
        <dbReference type="ARBA" id="ARBA00022989"/>
    </source>
</evidence>
<evidence type="ECO:0000256" key="3">
    <source>
        <dbReference type="ARBA" id="ARBA00006263"/>
    </source>
</evidence>
<proteinExistence type="inferred from homology"/>
<sequence>MSTIIAILIAFLLDFALGDPRNLPHPICLLGNLVAKMEKWARSLFGHGQQQLQLAGVFMVIVVLVIAYIVPFFLLQVAGYISPHLQFAIEVIMFYQIFAMRSLRDESMAVYNKIMTGDLDASRVQLSWIVGRDTAELSFEEITKATVETVAENTTDGVIAPMLFMFLGGAPLAFLYKAVNTMDSMVGYRNEKYLHFGMPAAKLDDLFNYFPARISAFLMIAAAYFLGLDACNAWKVFKRDRNNHLSPNSAQTEAVCAGALGIQLGGGHNYFGKFVYKPTIGDALRCIEPLDIKKSNDLMYFTAVLGFTLCSLILLASNFLRDGLYV</sequence>
<feature type="transmembrane region" description="Helical" evidence="9">
    <location>
        <begin position="158"/>
        <end position="179"/>
    </location>
</feature>
<dbReference type="Proteomes" id="UP000824099">
    <property type="component" value="Unassembled WGS sequence"/>
</dbReference>
<comment type="similarity">
    <text evidence="3 9">Belongs to the CobD/CbiB family.</text>
</comment>
<dbReference type="NCBIfam" id="TIGR00380">
    <property type="entry name" value="cobal_cbiB"/>
    <property type="match status" value="1"/>
</dbReference>
<reference evidence="10" key="2">
    <citation type="journal article" date="2021" name="PeerJ">
        <title>Extensive microbial diversity within the chicken gut microbiome revealed by metagenomics and culture.</title>
        <authorList>
            <person name="Gilroy R."/>
            <person name="Ravi A."/>
            <person name="Getino M."/>
            <person name="Pursley I."/>
            <person name="Horton D.L."/>
            <person name="Alikhan N.F."/>
            <person name="Baker D."/>
            <person name="Gharbi K."/>
            <person name="Hall N."/>
            <person name="Watson M."/>
            <person name="Adriaenssens E.M."/>
            <person name="Foster-Nyarko E."/>
            <person name="Jarju S."/>
            <person name="Secka A."/>
            <person name="Antonio M."/>
            <person name="Oren A."/>
            <person name="Chaudhuri R.R."/>
            <person name="La Ragione R."/>
            <person name="Hildebrand F."/>
            <person name="Pallen M.J."/>
        </authorList>
    </citation>
    <scope>NUCLEOTIDE SEQUENCE</scope>
    <source>
        <strain evidence="10">CHK160-1198</strain>
    </source>
</reference>
<comment type="subcellular location">
    <subcellularLocation>
        <location evidence="1 9">Cell membrane</location>
        <topology evidence="1 9">Multi-pass membrane protein</topology>
    </subcellularLocation>
</comment>
<evidence type="ECO:0000313" key="10">
    <source>
        <dbReference type="EMBL" id="HIU64813.1"/>
    </source>
</evidence>
<dbReference type="AlphaFoldDB" id="A0A9D1MQD3"/>
<evidence type="ECO:0000256" key="2">
    <source>
        <dbReference type="ARBA" id="ARBA00004953"/>
    </source>
</evidence>
<organism evidence="10 11">
    <name type="scientific">Candidatus Avacidaminococcus intestinavium</name>
    <dbReference type="NCBI Taxonomy" id="2840684"/>
    <lineage>
        <taxon>Bacteria</taxon>
        <taxon>Bacillati</taxon>
        <taxon>Bacillota</taxon>
        <taxon>Negativicutes</taxon>
        <taxon>Acidaminococcales</taxon>
        <taxon>Acidaminococcaceae</taxon>
        <taxon>Acidaminococcaceae incertae sedis</taxon>
        <taxon>Candidatus Avacidaminococcus</taxon>
    </lineage>
</organism>